<protein>
    <submittedName>
        <fullName evidence="1">Uncharacterized protein</fullName>
    </submittedName>
</protein>
<comment type="caution">
    <text evidence="1">The sequence shown here is derived from an EMBL/GenBank/DDBJ whole genome shotgun (WGS) entry which is preliminary data.</text>
</comment>
<evidence type="ECO:0000313" key="1">
    <source>
        <dbReference type="EMBL" id="KAI8538395.1"/>
    </source>
</evidence>
<organism evidence="1 2">
    <name type="scientific">Rhododendron molle</name>
    <name type="common">Chinese azalea</name>
    <name type="synonym">Azalea mollis</name>
    <dbReference type="NCBI Taxonomy" id="49168"/>
    <lineage>
        <taxon>Eukaryota</taxon>
        <taxon>Viridiplantae</taxon>
        <taxon>Streptophyta</taxon>
        <taxon>Embryophyta</taxon>
        <taxon>Tracheophyta</taxon>
        <taxon>Spermatophyta</taxon>
        <taxon>Magnoliopsida</taxon>
        <taxon>eudicotyledons</taxon>
        <taxon>Gunneridae</taxon>
        <taxon>Pentapetalae</taxon>
        <taxon>asterids</taxon>
        <taxon>Ericales</taxon>
        <taxon>Ericaceae</taxon>
        <taxon>Ericoideae</taxon>
        <taxon>Rhodoreae</taxon>
        <taxon>Rhododendron</taxon>
    </lineage>
</organism>
<dbReference type="Proteomes" id="UP001062846">
    <property type="component" value="Chromosome 9"/>
</dbReference>
<evidence type="ECO:0000313" key="2">
    <source>
        <dbReference type="Proteomes" id="UP001062846"/>
    </source>
</evidence>
<proteinExistence type="predicted"/>
<keyword evidence="2" id="KW-1185">Reference proteome</keyword>
<gene>
    <name evidence="1" type="ORF">RHMOL_Rhmol09G0099700</name>
</gene>
<name>A0ACC0MC25_RHOML</name>
<dbReference type="EMBL" id="CM046396">
    <property type="protein sequence ID" value="KAI8538395.1"/>
    <property type="molecule type" value="Genomic_DNA"/>
</dbReference>
<reference evidence="1" key="1">
    <citation type="submission" date="2022-02" db="EMBL/GenBank/DDBJ databases">
        <title>Plant Genome Project.</title>
        <authorList>
            <person name="Zhang R.-G."/>
        </authorList>
    </citation>
    <scope>NUCLEOTIDE SEQUENCE</scope>
    <source>
        <strain evidence="1">AT1</strain>
    </source>
</reference>
<sequence>MVAVLAKLTQLEESVARNEKITSTGFNINKLCLFPNAKLPDKFRPIDFAKFDETGDQKVHLTGYIGALSMWGVEKDAMAQMFSQTLVGHALHWFTSLDERKKRSWEDICAAFVAQYDYNIQLEVTTRELESTKMEAKEAFADLVKRWRAKAAQMKDRPSDRDQIRMIVRNLQPTLARHMVMAQACSDFKAFFDTGLAVEEAVQLGILDKPEPASKPKKDVDSKSMKSRFEIQQIRILRPF</sequence>
<accession>A0ACC0MC25</accession>